<evidence type="ECO:0000313" key="1">
    <source>
        <dbReference type="EMBL" id="BAO04812.1"/>
    </source>
</evidence>
<reference evidence="1" key="1">
    <citation type="submission" date="2013-10" db="EMBL/GenBank/DDBJ databases">
        <title>Draft genome sequence of Clostridium botulinum type B strain Osaka05.</title>
        <authorList>
            <person name="Sakaguchi Y."/>
            <person name="Hosomi K."/>
            <person name="Uchiyama J."/>
            <person name="Ogura Y."/>
            <person name="Sakaguchi M."/>
            <person name="Kohda T."/>
            <person name="Mukamoto M."/>
            <person name="Misawa N."/>
            <person name="Matsuzaki S."/>
            <person name="Hayashi T."/>
            <person name="Kozaki S."/>
        </authorList>
    </citation>
    <scope>NUCLEOTIDE SEQUENCE</scope>
    <source>
        <strain evidence="1">Osaka05</strain>
    </source>
</reference>
<proteinExistence type="predicted"/>
<dbReference type="HOGENOM" id="CLU_1286954_0_0_9"/>
<gene>
    <name evidence="1" type="ORF">CBO05P1_093</name>
</gene>
<dbReference type="RefSeq" id="WP_030031872.1">
    <property type="nucleotide sequence ID" value="NZ_BA000058.1"/>
</dbReference>
<accession>A0A060N4T5</accession>
<sequence>MNIKDIKFKGEDSMEFNWDEFKNDYIAVHCNTIRQVTDFFNKCKENDIELCAEEYLNTELAYIIDDDNFLRRCQIDGLAEEGFDIIEWEIENKIDYDREYNIMEIMEFEEGTEFTLDDRYICKVKNEALRLKDGTGNWIIEHVNKGIINAKFKLIKKDKKVNFSEAMIGFQDGKTIYSNLNDIKKYYKLNNNTNSSILIRTEEILNGEWYIKED</sequence>
<organism evidence="1">
    <name type="scientific">Clostridium botulinum B str. Osaka05</name>
    <dbReference type="NCBI Taxonomy" id="1407017"/>
    <lineage>
        <taxon>Bacteria</taxon>
        <taxon>Bacillati</taxon>
        <taxon>Bacillota</taxon>
        <taxon>Clostridia</taxon>
        <taxon>Eubacteriales</taxon>
        <taxon>Clostridiaceae</taxon>
        <taxon>Clostridium</taxon>
    </lineage>
</organism>
<name>A0A060N4T5_CLOBO</name>
<dbReference type="AlphaFoldDB" id="A0A060N4T5"/>
<dbReference type="EMBL" id="BA000058">
    <property type="protein sequence ID" value="BAO04812.1"/>
    <property type="molecule type" value="Genomic_DNA"/>
</dbReference>
<dbReference type="Proteomes" id="UP000054164">
    <property type="component" value="Unassembled WGS sequence"/>
</dbReference>
<protein>
    <submittedName>
        <fullName evidence="1">Uncharacterized protein</fullName>
    </submittedName>
</protein>